<keyword evidence="2" id="KW-1185">Reference proteome</keyword>
<evidence type="ECO:0008006" key="3">
    <source>
        <dbReference type="Google" id="ProtNLM"/>
    </source>
</evidence>
<protein>
    <recommendedName>
        <fullName evidence="3">Ribosomal protein 63, mitochondrial</fullName>
    </recommendedName>
</protein>
<dbReference type="PANTHER" id="PTHR14520">
    <property type="entry name" value="MITOCHONDRIAL RIBOSOMAL PROTEIN 63"/>
    <property type="match status" value="1"/>
</dbReference>
<dbReference type="GO" id="GO:0005761">
    <property type="term" value="C:mitochondrial ribosome"/>
    <property type="evidence" value="ECO:0007669"/>
    <property type="project" value="InterPro"/>
</dbReference>
<organism evidence="1 2">
    <name type="scientific">Gryllus longicercus</name>
    <dbReference type="NCBI Taxonomy" id="2509291"/>
    <lineage>
        <taxon>Eukaryota</taxon>
        <taxon>Metazoa</taxon>
        <taxon>Ecdysozoa</taxon>
        <taxon>Arthropoda</taxon>
        <taxon>Hexapoda</taxon>
        <taxon>Insecta</taxon>
        <taxon>Pterygota</taxon>
        <taxon>Neoptera</taxon>
        <taxon>Polyneoptera</taxon>
        <taxon>Orthoptera</taxon>
        <taxon>Ensifera</taxon>
        <taxon>Gryllidea</taxon>
        <taxon>Grylloidea</taxon>
        <taxon>Gryllidae</taxon>
        <taxon>Gryllinae</taxon>
        <taxon>Gryllus</taxon>
    </lineage>
</organism>
<gene>
    <name evidence="1" type="ORF">R5R35_006592</name>
</gene>
<dbReference type="AlphaFoldDB" id="A0AAN9VUP1"/>
<name>A0AAN9VUP1_9ORTH</name>
<sequence length="107" mass="12972">MRLTAFLLVGRPKLPRGHLYRGKYRLVKEVTPLAAANLRHDYAREEKNMLYLRHPYLTLEQSCGHTKHLCKPSERFGEILRKQLEWKRKHVTIEERLRHLRVRDCWD</sequence>
<accession>A0AAN9VUP1</accession>
<dbReference type="GO" id="GO:0003735">
    <property type="term" value="F:structural constituent of ribosome"/>
    <property type="evidence" value="ECO:0007669"/>
    <property type="project" value="TreeGrafter"/>
</dbReference>
<evidence type="ECO:0000313" key="2">
    <source>
        <dbReference type="Proteomes" id="UP001378592"/>
    </source>
</evidence>
<evidence type="ECO:0000313" key="1">
    <source>
        <dbReference type="EMBL" id="KAK7869126.1"/>
    </source>
</evidence>
<dbReference type="Pfam" id="PF14978">
    <property type="entry name" value="MRP-63"/>
    <property type="match status" value="1"/>
</dbReference>
<dbReference type="InterPro" id="IPR016576">
    <property type="entry name" value="Ribosomal_mL63"/>
</dbReference>
<dbReference type="GO" id="GO:0032543">
    <property type="term" value="P:mitochondrial translation"/>
    <property type="evidence" value="ECO:0007669"/>
    <property type="project" value="TreeGrafter"/>
</dbReference>
<dbReference type="EMBL" id="JAZDUA010000079">
    <property type="protein sequence ID" value="KAK7869126.1"/>
    <property type="molecule type" value="Genomic_DNA"/>
</dbReference>
<comment type="caution">
    <text evidence="1">The sequence shown here is derived from an EMBL/GenBank/DDBJ whole genome shotgun (WGS) entry which is preliminary data.</text>
</comment>
<proteinExistence type="predicted"/>
<reference evidence="1 2" key="1">
    <citation type="submission" date="2024-03" db="EMBL/GenBank/DDBJ databases">
        <title>The genome assembly and annotation of the cricket Gryllus longicercus Weissman &amp; Gray.</title>
        <authorList>
            <person name="Szrajer S."/>
            <person name="Gray D."/>
            <person name="Ylla G."/>
        </authorList>
    </citation>
    <scope>NUCLEOTIDE SEQUENCE [LARGE SCALE GENOMIC DNA]</scope>
    <source>
        <strain evidence="1">DAG 2021-001</strain>
        <tissue evidence="1">Whole body minus gut</tissue>
    </source>
</reference>
<dbReference type="PANTHER" id="PTHR14520:SF4">
    <property type="entry name" value="LARGE RIBOSOMAL SUBUNIT PROTEIN ML63"/>
    <property type="match status" value="1"/>
</dbReference>
<dbReference type="Proteomes" id="UP001378592">
    <property type="component" value="Unassembled WGS sequence"/>
</dbReference>